<dbReference type="Proteomes" id="UP000044938">
    <property type="component" value="Unassembled WGS sequence"/>
</dbReference>
<dbReference type="EMBL" id="CFOE01000086">
    <property type="protein sequence ID" value="CFE38407.1"/>
    <property type="molecule type" value="Genomic_DNA"/>
</dbReference>
<evidence type="ECO:0000256" key="8">
    <source>
        <dbReference type="ARBA" id="ARBA00023136"/>
    </source>
</evidence>
<protein>
    <recommendedName>
        <fullName evidence="10">Protein-export membrane protein SecG</fullName>
    </recommendedName>
</protein>
<evidence type="ECO:0000313" key="21">
    <source>
        <dbReference type="EMBL" id="COW51190.1"/>
    </source>
</evidence>
<reference evidence="17 33" key="2">
    <citation type="submission" date="2015-03" db="EMBL/GenBank/DDBJ databases">
        <authorList>
            <consortium name="Pathogen Informatics"/>
            <person name="Murphy D."/>
        </authorList>
    </citation>
    <scope>NUCLEOTIDE SEQUENCE [LARGE SCALE GENOMIC DNA]</scope>
    <source>
        <strain evidence="17 33">0268S</strain>
    </source>
</reference>
<keyword evidence="3 10" id="KW-0813">Transport</keyword>
<dbReference type="EMBL" id="CGCX01000494">
    <property type="protein sequence ID" value="CFR77332.1"/>
    <property type="molecule type" value="Genomic_DNA"/>
</dbReference>
<evidence type="ECO:0000313" key="13">
    <source>
        <dbReference type="EMBL" id="CFR77332.1"/>
    </source>
</evidence>
<dbReference type="EMBL" id="CSAJ01000382">
    <property type="protein sequence ID" value="COW51190.1"/>
    <property type="molecule type" value="Genomic_DNA"/>
</dbReference>
<dbReference type="EMBL" id="LWDQ01000001">
    <property type="protein sequence ID" value="OMH59358.1"/>
    <property type="molecule type" value="Genomic_DNA"/>
</dbReference>
<organism evidence="14 31">
    <name type="scientific">Mycobacterium tuberculosis</name>
    <dbReference type="NCBI Taxonomy" id="1773"/>
    <lineage>
        <taxon>Bacteria</taxon>
        <taxon>Bacillati</taxon>
        <taxon>Actinomycetota</taxon>
        <taxon>Actinomycetes</taxon>
        <taxon>Mycobacteriales</taxon>
        <taxon>Mycobacteriaceae</taxon>
        <taxon>Mycobacterium</taxon>
        <taxon>Mycobacterium tuberculosis complex</taxon>
    </lineage>
</organism>
<sequence>MAGVTAAVSARLKADEARRPGFYAAGSGPLPQVRGSTLPVMELALQITLIVTSVLVVLLVLLHRAKGGGLSTLFGGGVQSSLSGSTVVEKNLDRLTLFVTGIWLVSIIGVALLIKYR</sequence>
<dbReference type="Proteomes" id="UP000045842">
    <property type="component" value="Unassembled WGS sequence"/>
</dbReference>
<dbReference type="Proteomes" id="UP000046947">
    <property type="component" value="Unassembled WGS sequence"/>
</dbReference>
<evidence type="ECO:0000256" key="4">
    <source>
        <dbReference type="ARBA" id="ARBA00022692"/>
    </source>
</evidence>
<dbReference type="Proteomes" id="UP000048289">
    <property type="component" value="Unassembled WGS sequence"/>
</dbReference>
<keyword evidence="8 10" id="KW-0472">Membrane</keyword>
<evidence type="ECO:0000256" key="10">
    <source>
        <dbReference type="RuleBase" id="RU365087"/>
    </source>
</evidence>
<evidence type="ECO:0000313" key="34">
    <source>
        <dbReference type="Proteomes" id="UP000050164"/>
    </source>
</evidence>
<evidence type="ECO:0000313" key="25">
    <source>
        <dbReference type="Proteomes" id="UP000044938"/>
    </source>
</evidence>
<dbReference type="Proteomes" id="UP000050164">
    <property type="component" value="Unassembled WGS sequence"/>
</dbReference>
<feature type="transmembrane region" description="Helical" evidence="10">
    <location>
        <begin position="43"/>
        <end position="62"/>
    </location>
</feature>
<dbReference type="NCBIfam" id="TIGR00810">
    <property type="entry name" value="secG"/>
    <property type="match status" value="1"/>
</dbReference>
<dbReference type="Proteomes" id="UP000048600">
    <property type="component" value="Unassembled WGS sequence"/>
</dbReference>
<dbReference type="GO" id="GO:0009306">
    <property type="term" value="P:protein secretion"/>
    <property type="evidence" value="ECO:0007669"/>
    <property type="project" value="UniProtKB-UniRule"/>
</dbReference>
<evidence type="ECO:0000313" key="24">
    <source>
        <dbReference type="Proteomes" id="UP000039217"/>
    </source>
</evidence>
<keyword evidence="4 10" id="KW-0812">Transmembrane</keyword>
<evidence type="ECO:0000313" key="15">
    <source>
        <dbReference type="EMBL" id="CKT21913.1"/>
    </source>
</evidence>
<feature type="transmembrane region" description="Helical" evidence="10">
    <location>
        <begin position="95"/>
        <end position="114"/>
    </location>
</feature>
<keyword evidence="5 10" id="KW-0653">Protein transport</keyword>
<dbReference type="EMBL" id="LR027516">
    <property type="protein sequence ID" value="VCU49704.1"/>
    <property type="molecule type" value="Genomic_DNA"/>
</dbReference>
<dbReference type="Proteomes" id="UP000189452">
    <property type="component" value="Chromosome"/>
</dbReference>
<evidence type="ECO:0000313" key="14">
    <source>
        <dbReference type="EMBL" id="CKR96036.1"/>
    </source>
</evidence>
<evidence type="ECO:0000313" key="20">
    <source>
        <dbReference type="EMBL" id="COW03841.1"/>
    </source>
</evidence>
<dbReference type="EMBL" id="CNGE01000128">
    <property type="protein sequence ID" value="CKR96036.1"/>
    <property type="molecule type" value="Genomic_DNA"/>
</dbReference>
<keyword evidence="10" id="KW-1003">Cell membrane</keyword>
<evidence type="ECO:0000313" key="35">
    <source>
        <dbReference type="Proteomes" id="UP000189452"/>
    </source>
</evidence>
<dbReference type="Proteomes" id="UP000039217">
    <property type="component" value="Unassembled WGS sequence"/>
</dbReference>
<accession>A0A0T9B9D5</accession>
<evidence type="ECO:0000256" key="9">
    <source>
        <dbReference type="ARBA" id="ARBA00025182"/>
    </source>
</evidence>
<evidence type="ECO:0000313" key="33">
    <source>
        <dbReference type="Proteomes" id="UP000050139"/>
    </source>
</evidence>
<dbReference type="GO" id="GO:0015450">
    <property type="term" value="F:protein-transporting ATPase activity"/>
    <property type="evidence" value="ECO:0007669"/>
    <property type="project" value="UniProtKB-UniRule"/>
</dbReference>
<comment type="subcellular location">
    <subcellularLocation>
        <location evidence="10">Cell membrane</location>
        <topology evidence="10">Multi-pass membrane protein</topology>
    </subcellularLocation>
    <subcellularLocation>
        <location evidence="1">Membrane</location>
        <topology evidence="1">Multi-pass membrane protein</topology>
    </subcellularLocation>
</comment>
<evidence type="ECO:0000313" key="26">
    <source>
        <dbReference type="Proteomes" id="UP000045842"/>
    </source>
</evidence>
<dbReference type="EMBL" id="CNFT01001369">
    <property type="protein sequence ID" value="CKT21913.1"/>
    <property type="molecule type" value="Genomic_DNA"/>
</dbReference>
<keyword evidence="7 10" id="KW-0811">Translocation</keyword>
<dbReference type="Proteomes" id="UP000048948">
    <property type="component" value="Unassembled WGS sequence"/>
</dbReference>
<evidence type="ECO:0000313" key="16">
    <source>
        <dbReference type="EMBL" id="CKT64243.1"/>
    </source>
</evidence>
<evidence type="ECO:0000313" key="30">
    <source>
        <dbReference type="Proteomes" id="UP000048600"/>
    </source>
</evidence>
<dbReference type="EMBL" id="COPH01000008">
    <property type="protein sequence ID" value="CLV83760.1"/>
    <property type="molecule type" value="Genomic_DNA"/>
</dbReference>
<dbReference type="GO" id="GO:0005886">
    <property type="term" value="C:plasma membrane"/>
    <property type="evidence" value="ECO:0007669"/>
    <property type="project" value="UniProtKB-SubCell"/>
</dbReference>
<evidence type="ECO:0000313" key="28">
    <source>
        <dbReference type="Proteomes" id="UP000046947"/>
    </source>
</evidence>
<dbReference type="Proteomes" id="UP000049023">
    <property type="component" value="Unassembled WGS sequence"/>
</dbReference>
<evidence type="ECO:0000256" key="5">
    <source>
        <dbReference type="ARBA" id="ARBA00022927"/>
    </source>
</evidence>
<proteinExistence type="inferred from homology"/>
<keyword evidence="6 10" id="KW-1133">Transmembrane helix</keyword>
<evidence type="ECO:0000256" key="2">
    <source>
        <dbReference type="ARBA" id="ARBA00008445"/>
    </source>
</evidence>
<dbReference type="Proteomes" id="UP000046680">
    <property type="component" value="Unassembled WGS sequence"/>
</dbReference>
<dbReference type="Proteomes" id="UP000300237">
    <property type="component" value="Chromosome"/>
</dbReference>
<reference evidence="24 25" key="1">
    <citation type="submission" date="2015-03" db="EMBL/GenBank/DDBJ databases">
        <authorList>
            <consortium name="Pathogen Informatics"/>
        </authorList>
    </citation>
    <scope>NUCLEOTIDE SEQUENCE [LARGE SCALE GENOMIC DNA]</scope>
    <source>
        <strain evidence="14 31">Bir 172</strain>
        <strain evidence="15 34">Bir 185</strain>
        <strain evidence="16 32">Bir 187</strain>
        <strain evidence="13 27">C09601061</strain>
        <strain evidence="18 24">D00501624</strain>
        <strain evidence="19 26">G09801536</strain>
        <strain evidence="11 29">G09901357</strain>
        <strain evidence="12 28">H09601792</strain>
        <strain evidence="21 25">M09401471</strain>
        <strain evidence="20 30">P00601463</strain>
    </source>
</reference>
<evidence type="ECO:0000256" key="3">
    <source>
        <dbReference type="ARBA" id="ARBA00022448"/>
    </source>
</evidence>
<reference evidence="22 35" key="3">
    <citation type="submission" date="2016-04" db="EMBL/GenBank/DDBJ databases">
        <authorList>
            <person name="Bigi M."/>
            <person name="Bigi F."/>
            <person name="Soria M.A."/>
        </authorList>
    </citation>
    <scope>NUCLEOTIDE SEQUENCE [LARGE SCALE GENOMIC DNA]</scope>
    <source>
        <strain evidence="22 35">6548</strain>
    </source>
</reference>
<gene>
    <name evidence="14" type="primary">secG</name>
    <name evidence="15" type="synonym">secG_1</name>
    <name evidence="22" type="ORF">A4S10_01525</name>
    <name evidence="23" type="ORF">DKC2_1532</name>
    <name evidence="13" type="ORF">ERS007657_01561</name>
    <name evidence="18" type="ORF">ERS007661_00411</name>
    <name evidence="19" type="ORF">ERS007679_02643</name>
    <name evidence="11" type="ORF">ERS007681_00991</name>
    <name evidence="12" type="ORF">ERS007688_02104</name>
    <name evidence="21" type="ORF">ERS007720_02770</name>
    <name evidence="20" type="ORF">ERS007741_01282</name>
    <name evidence="14" type="ORF">ERS027646_01011</name>
    <name evidence="15" type="ORF">ERS027659_04111</name>
    <name evidence="16" type="ORF">ERS027661_04603</name>
    <name evidence="17" type="ORF">ERS094118_01358</name>
</gene>
<evidence type="ECO:0000313" key="12">
    <source>
        <dbReference type="EMBL" id="CFE52504.1"/>
    </source>
</evidence>
<name>A0A0T9B9D5_MYCTX</name>
<evidence type="ECO:0000256" key="7">
    <source>
        <dbReference type="ARBA" id="ARBA00023010"/>
    </source>
</evidence>
<dbReference type="EMBL" id="CNFU01001666">
    <property type="protein sequence ID" value="CKT64243.1"/>
    <property type="molecule type" value="Genomic_DNA"/>
</dbReference>
<dbReference type="EMBL" id="CHKL01000106">
    <property type="protein sequence ID" value="COW03841.1"/>
    <property type="molecule type" value="Genomic_DNA"/>
</dbReference>
<dbReference type="Proteomes" id="UP000050139">
    <property type="component" value="Unassembled WGS sequence"/>
</dbReference>
<comment type="function">
    <text evidence="9 10">Involved in protein export. Participates in an early event of protein translocation.</text>
</comment>
<evidence type="ECO:0000313" key="11">
    <source>
        <dbReference type="EMBL" id="CFE38407.1"/>
    </source>
</evidence>
<evidence type="ECO:0000313" key="36">
    <source>
        <dbReference type="Proteomes" id="UP000300237"/>
    </source>
</evidence>
<evidence type="ECO:0000313" key="32">
    <source>
        <dbReference type="Proteomes" id="UP000049023"/>
    </source>
</evidence>
<dbReference type="EMBL" id="CQQC01000078">
    <property type="protein sequence ID" value="CNU28258.1"/>
    <property type="molecule type" value="Genomic_DNA"/>
</dbReference>
<reference evidence="22 35" key="4">
    <citation type="submission" date="2017-02" db="EMBL/GenBank/DDBJ databases">
        <title>Protein polymorphisms may explain contrasting epidemiological fitness of two variants of a multidrug-resistant Mycobacterium tuberculosis strain.</title>
        <authorList>
            <person name="Bigi M.M."/>
            <person name="Lopez B."/>
            <person name="Blanco F.C."/>
            <person name="Sasiain M.C."/>
            <person name="De La Barrera S."/>
            <person name="Ritacco V."/>
            <person name="Bigi F."/>
            <person name="Soria M.A."/>
        </authorList>
    </citation>
    <scope>NUCLEOTIDE SEQUENCE [LARGE SCALE GENOMIC DNA]</scope>
    <source>
        <strain evidence="22 35">6548</strain>
    </source>
</reference>
<comment type="similarity">
    <text evidence="2 10">Belongs to the SecG family.</text>
</comment>
<evidence type="ECO:0000313" key="31">
    <source>
        <dbReference type="Proteomes" id="UP000048948"/>
    </source>
</evidence>
<evidence type="ECO:0000313" key="23">
    <source>
        <dbReference type="EMBL" id="VCU49704.1"/>
    </source>
</evidence>
<dbReference type="AlphaFoldDB" id="A0A0T9B9D5"/>
<dbReference type="InterPro" id="IPR004692">
    <property type="entry name" value="SecG"/>
</dbReference>
<dbReference type="EMBL" id="CSAD01000383">
    <property type="protein sequence ID" value="COV88620.1"/>
    <property type="molecule type" value="Genomic_DNA"/>
</dbReference>
<dbReference type="EMBL" id="CFOH01000323">
    <property type="protein sequence ID" value="CFE52504.1"/>
    <property type="molecule type" value="Genomic_DNA"/>
</dbReference>
<evidence type="ECO:0000313" key="19">
    <source>
        <dbReference type="EMBL" id="COV88620.1"/>
    </source>
</evidence>
<evidence type="ECO:0000313" key="17">
    <source>
        <dbReference type="EMBL" id="CLV83760.1"/>
    </source>
</evidence>
<evidence type="ECO:0000313" key="22">
    <source>
        <dbReference type="EMBL" id="OMH59358.1"/>
    </source>
</evidence>
<dbReference type="Pfam" id="PF03840">
    <property type="entry name" value="SecG"/>
    <property type="match status" value="1"/>
</dbReference>
<evidence type="ECO:0000256" key="6">
    <source>
        <dbReference type="ARBA" id="ARBA00022989"/>
    </source>
</evidence>
<evidence type="ECO:0000313" key="29">
    <source>
        <dbReference type="Proteomes" id="UP000048289"/>
    </source>
</evidence>
<evidence type="ECO:0000313" key="18">
    <source>
        <dbReference type="EMBL" id="CNU28258.1"/>
    </source>
</evidence>
<evidence type="ECO:0000313" key="27">
    <source>
        <dbReference type="Proteomes" id="UP000046680"/>
    </source>
</evidence>
<evidence type="ECO:0000256" key="1">
    <source>
        <dbReference type="ARBA" id="ARBA00004141"/>
    </source>
</evidence>
<reference evidence="23 36" key="5">
    <citation type="submission" date="2018-08" db="EMBL/GenBank/DDBJ databases">
        <authorList>
            <person name="Fokvardsen B D."/>
            <person name="Norman A."/>
        </authorList>
    </citation>
    <scope>NUCLEOTIDE SEQUENCE [LARGE SCALE GENOMIC DNA]</scope>
    <source>
        <strain evidence="23 36">DKC2</strain>
    </source>
</reference>